<proteinExistence type="predicted"/>
<dbReference type="EMBL" id="CP093313">
    <property type="protein sequence ID" value="UWZ84388.1"/>
    <property type="molecule type" value="Genomic_DNA"/>
</dbReference>
<evidence type="ECO:0008006" key="3">
    <source>
        <dbReference type="Google" id="ProtNLM"/>
    </source>
</evidence>
<evidence type="ECO:0000313" key="2">
    <source>
        <dbReference type="Proteomes" id="UP001059380"/>
    </source>
</evidence>
<dbReference type="KEGG" id="orp:MOP44_00290"/>
<name>A0A9J7BNC0_9BACT</name>
<gene>
    <name evidence="1" type="ORF">MOP44_00290</name>
</gene>
<protein>
    <recommendedName>
        <fullName evidence="3">TetR family transcriptional regulator</fullName>
    </recommendedName>
</protein>
<dbReference type="AlphaFoldDB" id="A0A9J7BNC0"/>
<reference evidence="1" key="1">
    <citation type="submission" date="2021-04" db="EMBL/GenBank/DDBJ databases">
        <title>Phylogenetic analysis of Acidobacteriaceae.</title>
        <authorList>
            <person name="Qiu L."/>
            <person name="Zhang Q."/>
        </authorList>
    </citation>
    <scope>NUCLEOTIDE SEQUENCE</scope>
    <source>
        <strain evidence="1">DSM 25168</strain>
    </source>
</reference>
<organism evidence="1 2">
    <name type="scientific">Occallatibacter riparius</name>
    <dbReference type="NCBI Taxonomy" id="1002689"/>
    <lineage>
        <taxon>Bacteria</taxon>
        <taxon>Pseudomonadati</taxon>
        <taxon>Acidobacteriota</taxon>
        <taxon>Terriglobia</taxon>
        <taxon>Terriglobales</taxon>
        <taxon>Acidobacteriaceae</taxon>
        <taxon>Occallatibacter</taxon>
    </lineage>
</organism>
<sequence>MARIIQRRGTSDSIVVSSLVVFYRGSERVQALPTLDGTRVYESTLHEGVRTKEGVIQAFLDGRDAVWVGWFQYQINMRSETNTGRGLEIIADVLREWFENSQLRCSALIKGIVSHCDFDGQSPEISSSPKDQLRRCIELSATKMGLHCPELAASAAVLIIERTMATTQATGDLSELKTAQLLLECLQRALSAAFN</sequence>
<accession>A0A9J7BNC0</accession>
<keyword evidence="2" id="KW-1185">Reference proteome</keyword>
<evidence type="ECO:0000313" key="1">
    <source>
        <dbReference type="EMBL" id="UWZ84388.1"/>
    </source>
</evidence>
<dbReference type="Proteomes" id="UP001059380">
    <property type="component" value="Chromosome"/>
</dbReference>
<dbReference type="Gene3D" id="1.10.357.10">
    <property type="entry name" value="Tetracycline Repressor, domain 2"/>
    <property type="match status" value="1"/>
</dbReference>
<dbReference type="RefSeq" id="WP_260793891.1">
    <property type="nucleotide sequence ID" value="NZ_CP093313.1"/>
</dbReference>